<accession>A0A0E3K2I8</accession>
<organism evidence="1 2">
    <name type="scientific">Clostridium scatologenes</name>
    <dbReference type="NCBI Taxonomy" id="1548"/>
    <lineage>
        <taxon>Bacteria</taxon>
        <taxon>Bacillati</taxon>
        <taxon>Bacillota</taxon>
        <taxon>Clostridia</taxon>
        <taxon>Eubacteriales</taxon>
        <taxon>Clostridiaceae</taxon>
        <taxon>Clostridium</taxon>
    </lineage>
</organism>
<evidence type="ECO:0000313" key="2">
    <source>
        <dbReference type="Proteomes" id="UP000033115"/>
    </source>
</evidence>
<dbReference type="EMBL" id="CP009933">
    <property type="protein sequence ID" value="AKA70827.1"/>
    <property type="molecule type" value="Genomic_DNA"/>
</dbReference>
<name>A0A0E3K2I8_CLOSL</name>
<keyword evidence="2" id="KW-1185">Reference proteome</keyword>
<dbReference type="Proteomes" id="UP000033115">
    <property type="component" value="Chromosome"/>
</dbReference>
<dbReference type="RefSeq" id="WP_029162713.1">
    <property type="nucleotide sequence ID" value="NZ_CP009933.1"/>
</dbReference>
<dbReference type="AlphaFoldDB" id="A0A0E3K2I8"/>
<dbReference type="KEGG" id="csq:CSCA_3702"/>
<protein>
    <submittedName>
        <fullName evidence="1">Uncharacterized protein</fullName>
    </submittedName>
</protein>
<proteinExistence type="predicted"/>
<gene>
    <name evidence="1" type="ORF">CSCA_3702</name>
</gene>
<sequence length="110" mass="12535">MKKFLIILLSLAIIGGLIKYKYTYNKCTDINYAVQKYFTTGIFNDNKMCSISKINLSFSNGSIAVINVDGMENKSPHKKVAYNVFLEKNTKGIWKVKNVYVSKPNLNLEQ</sequence>
<dbReference type="STRING" id="1548.CSCA_3702"/>
<dbReference type="HOGENOM" id="CLU_155762_1_0_9"/>
<reference evidence="1 2" key="1">
    <citation type="journal article" date="2015" name="J. Biotechnol.">
        <title>Complete genome sequence of a malodorant-producing acetogen, Clostridium scatologenes ATCC 25775(T).</title>
        <authorList>
            <person name="Zhu Z."/>
            <person name="Guo T."/>
            <person name="Zheng H."/>
            <person name="Song T."/>
            <person name="Ouyang P."/>
            <person name="Xie J."/>
        </authorList>
    </citation>
    <scope>NUCLEOTIDE SEQUENCE [LARGE SCALE GENOMIC DNA]</scope>
    <source>
        <strain evidence="1 2">ATCC 25775</strain>
    </source>
</reference>
<evidence type="ECO:0000313" key="1">
    <source>
        <dbReference type="EMBL" id="AKA70827.1"/>
    </source>
</evidence>